<proteinExistence type="predicted"/>
<evidence type="ECO:0000313" key="2">
    <source>
        <dbReference type="Proteomes" id="UP000244867"/>
    </source>
</evidence>
<sequence>MRVYVPLTLDSLAEADEAGLVPSDLDRVVADDESEEGEYAALMTAADLSAELLAAAGGGPGRRVVLAADVDDVDGAVPRRAWAALHVDTTAGADPDDDLAWFATQEIPDVLAGR</sequence>
<dbReference type="OrthoDB" id="3214389at2"/>
<gene>
    <name evidence="1" type="ORF">C7S10_18915</name>
</gene>
<evidence type="ECO:0000313" key="1">
    <source>
        <dbReference type="EMBL" id="PUA79446.1"/>
    </source>
</evidence>
<dbReference type="InterPro" id="IPR054206">
    <property type="entry name" value="DUF6912"/>
</dbReference>
<protein>
    <submittedName>
        <fullName evidence="1">Uncharacterized protein</fullName>
    </submittedName>
</protein>
<reference evidence="1 2" key="1">
    <citation type="submission" date="2018-03" db="EMBL/GenBank/DDBJ databases">
        <authorList>
            <person name="Keele B.F."/>
        </authorList>
    </citation>
    <scope>NUCLEOTIDE SEQUENCE [LARGE SCALE GENOMIC DNA]</scope>
    <source>
        <strain evidence="1 2">IB-3</strain>
    </source>
</reference>
<accession>A0A2R7YTQ8</accession>
<dbReference type="AlphaFoldDB" id="A0A2R7YTQ8"/>
<name>A0A2R7YTQ8_9ACTN</name>
<dbReference type="RefSeq" id="WP_108346016.1">
    <property type="nucleotide sequence ID" value="NZ_PYXZ01000010.1"/>
</dbReference>
<organism evidence="1 2">
    <name type="scientific">Nocardioides currus</name>
    <dbReference type="NCBI Taxonomy" id="2133958"/>
    <lineage>
        <taxon>Bacteria</taxon>
        <taxon>Bacillati</taxon>
        <taxon>Actinomycetota</taxon>
        <taxon>Actinomycetes</taxon>
        <taxon>Propionibacteriales</taxon>
        <taxon>Nocardioidaceae</taxon>
        <taxon>Nocardioides</taxon>
    </lineage>
</organism>
<dbReference type="Pfam" id="PF21853">
    <property type="entry name" value="DUF6912"/>
    <property type="match status" value="1"/>
</dbReference>
<keyword evidence="2" id="KW-1185">Reference proteome</keyword>
<dbReference type="Proteomes" id="UP000244867">
    <property type="component" value="Unassembled WGS sequence"/>
</dbReference>
<dbReference type="EMBL" id="PYXZ01000010">
    <property type="protein sequence ID" value="PUA79446.1"/>
    <property type="molecule type" value="Genomic_DNA"/>
</dbReference>
<comment type="caution">
    <text evidence="1">The sequence shown here is derived from an EMBL/GenBank/DDBJ whole genome shotgun (WGS) entry which is preliminary data.</text>
</comment>